<name>A0AAV7U2M6_PLEWA</name>
<evidence type="ECO:0000313" key="3">
    <source>
        <dbReference type="Proteomes" id="UP001066276"/>
    </source>
</evidence>
<keyword evidence="3" id="KW-1185">Reference proteome</keyword>
<evidence type="ECO:0000313" key="2">
    <source>
        <dbReference type="EMBL" id="KAJ1183262.1"/>
    </source>
</evidence>
<proteinExistence type="predicted"/>
<dbReference type="AlphaFoldDB" id="A0AAV7U2M6"/>
<gene>
    <name evidence="2" type="ORF">NDU88_000087</name>
</gene>
<evidence type="ECO:0000256" key="1">
    <source>
        <dbReference type="SAM" id="MobiDB-lite"/>
    </source>
</evidence>
<reference evidence="2" key="1">
    <citation type="journal article" date="2022" name="bioRxiv">
        <title>Sequencing and chromosome-scale assembly of the giantPleurodeles waltlgenome.</title>
        <authorList>
            <person name="Brown T."/>
            <person name="Elewa A."/>
            <person name="Iarovenko S."/>
            <person name="Subramanian E."/>
            <person name="Araus A.J."/>
            <person name="Petzold A."/>
            <person name="Susuki M."/>
            <person name="Suzuki K.-i.T."/>
            <person name="Hayashi T."/>
            <person name="Toyoda A."/>
            <person name="Oliveira C."/>
            <person name="Osipova E."/>
            <person name="Leigh N.D."/>
            <person name="Simon A."/>
            <person name="Yun M.H."/>
        </authorList>
    </citation>
    <scope>NUCLEOTIDE SEQUENCE</scope>
    <source>
        <strain evidence="2">20211129_DDA</strain>
        <tissue evidence="2">Liver</tissue>
    </source>
</reference>
<feature type="region of interest" description="Disordered" evidence="1">
    <location>
        <begin position="1"/>
        <end position="88"/>
    </location>
</feature>
<comment type="caution">
    <text evidence="2">The sequence shown here is derived from an EMBL/GenBank/DDBJ whole genome shotgun (WGS) entry which is preliminary data.</text>
</comment>
<protein>
    <submittedName>
        <fullName evidence="2">Uncharacterized protein</fullName>
    </submittedName>
</protein>
<dbReference type="Proteomes" id="UP001066276">
    <property type="component" value="Chromosome 3_1"/>
</dbReference>
<sequence>MPQDPSRTRPVNATGPEQDAPGARPGQEQDAPGARPGQEQDAPGARPGQEQDAPGARPGQEQDAPGACPGQEQACVPLPRPEEAGLGRPMTRTVIENLPCAPTLGKSQRAIVVIHLALWANVRVLETLGLPQPTSIGAMLGRATEIASTELAVTERRPPPECDWCQGHREGCDALPLPSDGHWCGIFRAHTLGPSESERRCSVPGTFSSCDD</sequence>
<organism evidence="2 3">
    <name type="scientific">Pleurodeles waltl</name>
    <name type="common">Iberian ribbed newt</name>
    <dbReference type="NCBI Taxonomy" id="8319"/>
    <lineage>
        <taxon>Eukaryota</taxon>
        <taxon>Metazoa</taxon>
        <taxon>Chordata</taxon>
        <taxon>Craniata</taxon>
        <taxon>Vertebrata</taxon>
        <taxon>Euteleostomi</taxon>
        <taxon>Amphibia</taxon>
        <taxon>Batrachia</taxon>
        <taxon>Caudata</taxon>
        <taxon>Salamandroidea</taxon>
        <taxon>Salamandridae</taxon>
        <taxon>Pleurodelinae</taxon>
        <taxon>Pleurodeles</taxon>
    </lineage>
</organism>
<dbReference type="EMBL" id="JANPWB010000005">
    <property type="protein sequence ID" value="KAJ1183262.1"/>
    <property type="molecule type" value="Genomic_DNA"/>
</dbReference>
<accession>A0AAV7U2M6</accession>